<feature type="region of interest" description="Disordered" evidence="3">
    <location>
        <begin position="63"/>
        <end position="92"/>
    </location>
</feature>
<dbReference type="InterPro" id="IPR051147">
    <property type="entry name" value="CFAP_domain-containing"/>
</dbReference>
<evidence type="ECO:0000256" key="3">
    <source>
        <dbReference type="SAM" id="MobiDB-lite"/>
    </source>
</evidence>
<dbReference type="AlphaFoldDB" id="A0A672V281"/>
<keyword evidence="1 2" id="KW-0175">Coiled coil</keyword>
<reference evidence="5 6" key="1">
    <citation type="submission" date="2019-11" db="EMBL/GenBank/DDBJ databases">
        <title>Strigops habroptila (kakapo) genome, bStrHab1, primary haplotype, v2.</title>
        <authorList>
            <person name="Jarvis E.D."/>
            <person name="Howard J."/>
            <person name="Rhie A."/>
            <person name="Phillippy A."/>
            <person name="Korlach J."/>
            <person name="Digby A."/>
            <person name="Iorns D."/>
            <person name="Eason D."/>
            <person name="Robertson B."/>
            <person name="Raemaekers T."/>
            <person name="Howe K."/>
            <person name="Lewin H."/>
            <person name="Damas J."/>
            <person name="Hastie A."/>
            <person name="Tracey A."/>
            <person name="Chow W."/>
            <person name="Fedrigo O."/>
        </authorList>
    </citation>
    <scope>NUCLEOTIDE SEQUENCE [LARGE SCALE GENOMIC DNA]</scope>
</reference>
<feature type="compositionally biased region" description="Basic and acidic residues" evidence="3">
    <location>
        <begin position="331"/>
        <end position="360"/>
    </location>
</feature>
<dbReference type="GeneTree" id="ENSGT00940000153110"/>
<evidence type="ECO:0000313" key="6">
    <source>
        <dbReference type="Proteomes" id="UP000472266"/>
    </source>
</evidence>
<sequence>MGAKEAEKKTKKISEIQAVTSQIENLQSDISQFTIDLQEYEMYRNFLHQLSLKEWQGEHSKRYTSTRDVKTAPNAREGGASPPITAEQGQDGIAGTDAVSPCSTNNMDVPSFLLSSKTLTVKSLREIKPQLINFLKPLSKRKMISLEVAETESSSDKDEVRSLMDPELYFTDPQQLLSFFTEMKDENLSFIQKSQETEESLDKVQKIFITTHESMEKELAELKEEVATLKSSIAKEEERAADMKLKAHLFSSGECKADDQDNVLASLSKKVQEVYCQCTGESEGNLQTVQMLMVLEKQLNDLLDILERIPPEKIEHVKKLKEKERRLKLREEKMRQQEQQQEERLKKALERSKAAVEMKTSKRLMFRSVLPPKKPKRKPRQEETDQEKEEQLYYFT</sequence>
<feature type="region of interest" description="Disordered" evidence="3">
    <location>
        <begin position="331"/>
        <end position="396"/>
    </location>
</feature>
<dbReference type="GO" id="GO:0005856">
    <property type="term" value="C:cytoskeleton"/>
    <property type="evidence" value="ECO:0007669"/>
    <property type="project" value="UniProtKB-ARBA"/>
</dbReference>
<organism evidence="5 6">
    <name type="scientific">Strigops habroptila</name>
    <name type="common">Kakapo</name>
    <dbReference type="NCBI Taxonomy" id="2489341"/>
    <lineage>
        <taxon>Eukaryota</taxon>
        <taxon>Metazoa</taxon>
        <taxon>Chordata</taxon>
        <taxon>Craniata</taxon>
        <taxon>Vertebrata</taxon>
        <taxon>Euteleostomi</taxon>
        <taxon>Archelosauria</taxon>
        <taxon>Archosauria</taxon>
        <taxon>Dinosauria</taxon>
        <taxon>Saurischia</taxon>
        <taxon>Theropoda</taxon>
        <taxon>Coelurosauria</taxon>
        <taxon>Aves</taxon>
        <taxon>Neognathae</taxon>
        <taxon>Neoaves</taxon>
        <taxon>Telluraves</taxon>
        <taxon>Australaves</taxon>
        <taxon>Psittaciformes</taxon>
        <taxon>Psittacidae</taxon>
        <taxon>Strigops</taxon>
    </lineage>
</organism>
<evidence type="ECO:0000313" key="5">
    <source>
        <dbReference type="Ensembl" id="ENSSHBP00005021844.1"/>
    </source>
</evidence>
<dbReference type="PANTHER" id="PTHR21683">
    <property type="entry name" value="COILED-COIL DOMAIN-CONTAINING PROTEIN 42 LIKE-2-LIKE-RELATED"/>
    <property type="match status" value="1"/>
</dbReference>
<proteinExistence type="predicted"/>
<dbReference type="Pfam" id="PF13863">
    <property type="entry name" value="DUF4200"/>
    <property type="match status" value="1"/>
</dbReference>
<reference evidence="5" key="3">
    <citation type="submission" date="2025-09" db="UniProtKB">
        <authorList>
            <consortium name="Ensembl"/>
        </authorList>
    </citation>
    <scope>IDENTIFICATION</scope>
</reference>
<reference evidence="5" key="2">
    <citation type="submission" date="2025-08" db="UniProtKB">
        <authorList>
            <consortium name="Ensembl"/>
        </authorList>
    </citation>
    <scope>IDENTIFICATION</scope>
</reference>
<feature type="coiled-coil region" evidence="2">
    <location>
        <begin position="212"/>
        <end position="246"/>
    </location>
</feature>
<feature type="domain" description="DUF4200" evidence="4">
    <location>
        <begin position="3"/>
        <end position="51"/>
    </location>
</feature>
<name>A0A672V281_STRHB</name>
<evidence type="ECO:0000256" key="1">
    <source>
        <dbReference type="ARBA" id="ARBA00023054"/>
    </source>
</evidence>
<evidence type="ECO:0000259" key="4">
    <source>
        <dbReference type="Pfam" id="PF13863"/>
    </source>
</evidence>
<keyword evidence="6" id="KW-1185">Reference proteome</keyword>
<dbReference type="InterPro" id="IPR025252">
    <property type="entry name" value="DUF4200"/>
</dbReference>
<dbReference type="Proteomes" id="UP000472266">
    <property type="component" value="Chromosome 12"/>
</dbReference>
<dbReference type="Ensembl" id="ENSSHBT00005026048.1">
    <property type="protein sequence ID" value="ENSSHBP00005021844.1"/>
    <property type="gene ID" value="ENSSHBG00005018478.1"/>
</dbReference>
<dbReference type="PANTHER" id="PTHR21683:SF3">
    <property type="entry name" value="CILIA AND FLAGELLA ASSOCIATED PROTEIN 100"/>
    <property type="match status" value="1"/>
</dbReference>
<gene>
    <name evidence="5" type="primary">CFAP100</name>
</gene>
<accession>A0A672V281</accession>
<protein>
    <submittedName>
        <fullName evidence="5">Cilia and flagella associated protein 100</fullName>
    </submittedName>
</protein>
<evidence type="ECO:0000256" key="2">
    <source>
        <dbReference type="SAM" id="Coils"/>
    </source>
</evidence>